<accession>K1YDU0</accession>
<comment type="caution">
    <text evidence="1">The sequence shown here is derived from an EMBL/GenBank/DDBJ whole genome shotgun (WGS) entry which is preliminary data.</text>
</comment>
<protein>
    <submittedName>
        <fullName evidence="1">Uncharacterized protein</fullName>
    </submittedName>
</protein>
<reference evidence="1" key="1">
    <citation type="journal article" date="2012" name="Science">
        <title>Fermentation, hydrogen, and sulfur metabolism in multiple uncultivated bacterial phyla.</title>
        <authorList>
            <person name="Wrighton K.C."/>
            <person name="Thomas B.C."/>
            <person name="Sharon I."/>
            <person name="Miller C.S."/>
            <person name="Castelle C.J."/>
            <person name="VerBerkmoes N.C."/>
            <person name="Wilkins M.J."/>
            <person name="Hettich R.L."/>
            <person name="Lipton M.S."/>
            <person name="Williams K.H."/>
            <person name="Long P.E."/>
            <person name="Banfield J.F."/>
        </authorList>
    </citation>
    <scope>NUCLEOTIDE SEQUENCE [LARGE SCALE GENOMIC DNA]</scope>
</reference>
<evidence type="ECO:0000313" key="1">
    <source>
        <dbReference type="EMBL" id="EKD30423.1"/>
    </source>
</evidence>
<gene>
    <name evidence="1" type="ORF">ACD_78C00064G0002</name>
</gene>
<proteinExistence type="predicted"/>
<sequence length="198" mass="21265">MRTKGWFAGVVRVTDSICNFASGLVVPIPTFPSHLTRNKGLAFVASFTTKAVSLEFVPARIAGPYAWPEVKLDWNIAVYRFAAPFTSSFAVGLTVPIPTFPPLGWRDNPGYAAKGDPVCKIIACVPPSTPLDLKSNRGVLPAEVVWKVPIVRESPAVVSSTTSLVAGAVVPIPTFPPLPNTTRFAPFQKRSSSLVSSW</sequence>
<organism evidence="1">
    <name type="scientific">uncultured bacterium</name>
    <name type="common">gcode 4</name>
    <dbReference type="NCBI Taxonomy" id="1234023"/>
    <lineage>
        <taxon>Bacteria</taxon>
        <taxon>environmental samples</taxon>
    </lineage>
</organism>
<dbReference type="AlphaFoldDB" id="K1YDU0"/>
<dbReference type="EMBL" id="AMFJ01034064">
    <property type="protein sequence ID" value="EKD30423.1"/>
    <property type="molecule type" value="Genomic_DNA"/>
</dbReference>
<name>K1YDU0_9BACT</name>